<evidence type="ECO:0000256" key="11">
    <source>
        <dbReference type="PIRSR" id="PIRSR000017-2"/>
    </source>
</evidence>
<proteinExistence type="predicted"/>
<feature type="binding site" description="covalent" evidence="10">
    <location>
        <position position="248"/>
    </location>
    <ligand>
        <name>heme</name>
        <dbReference type="ChEBI" id="CHEBI:30413"/>
        <label>3</label>
    </ligand>
</feature>
<feature type="binding site" description="axial binding residue" evidence="11">
    <location>
        <position position="237"/>
    </location>
    <ligand>
        <name>heme</name>
        <dbReference type="ChEBI" id="CHEBI:30413"/>
        <label>3</label>
    </ligand>
    <ligandPart>
        <name>Fe</name>
        <dbReference type="ChEBI" id="CHEBI:18248"/>
    </ligandPart>
</feature>
<evidence type="ECO:0000313" key="13">
    <source>
        <dbReference type="EMBL" id="KGE05207.1"/>
    </source>
</evidence>
<organism evidence="13 14">
    <name type="scientific">Pseudohaliea rubra DSM 19751</name>
    <dbReference type="NCBI Taxonomy" id="1265313"/>
    <lineage>
        <taxon>Bacteria</taxon>
        <taxon>Pseudomonadati</taxon>
        <taxon>Pseudomonadota</taxon>
        <taxon>Gammaproteobacteria</taxon>
        <taxon>Cellvibrionales</taxon>
        <taxon>Halieaceae</taxon>
        <taxon>Pseudohaliea</taxon>
    </lineage>
</organism>
<reference evidence="13 14" key="1">
    <citation type="journal article" date="2014" name="Genome Announc.">
        <title>Genome Sequence of Gammaproteobacterial Pseudohaliea rubra Type Strain DSM 19751, Isolated from Coastal Seawater of the Mediterranean Sea.</title>
        <authorList>
            <person name="Spring S."/>
            <person name="Fiebig A."/>
            <person name="Riedel T."/>
            <person name="Goker M."/>
            <person name="Klenk H.P."/>
        </authorList>
    </citation>
    <scope>NUCLEOTIDE SEQUENCE [LARGE SCALE GENOMIC DNA]</scope>
    <source>
        <strain evidence="13 14">DSM 19751</strain>
    </source>
</reference>
<protein>
    <recommendedName>
        <fullName evidence="2 9">Photosynthetic reaction center cytochrome c subunit</fullName>
    </recommendedName>
</protein>
<evidence type="ECO:0000256" key="10">
    <source>
        <dbReference type="PIRSR" id="PIRSR000017-1"/>
    </source>
</evidence>
<evidence type="ECO:0000256" key="3">
    <source>
        <dbReference type="ARBA" id="ARBA00022448"/>
    </source>
</evidence>
<feature type="binding site" description="covalent" evidence="10">
    <location>
        <position position="251"/>
    </location>
    <ligand>
        <name>heme</name>
        <dbReference type="ChEBI" id="CHEBI:30413"/>
        <label>3</label>
    </ligand>
</feature>
<evidence type="ECO:0000256" key="5">
    <source>
        <dbReference type="ARBA" id="ARBA00022617"/>
    </source>
</evidence>
<evidence type="ECO:0000256" key="6">
    <source>
        <dbReference type="ARBA" id="ARBA00022723"/>
    </source>
</evidence>
<dbReference type="NCBIfam" id="NF040706">
    <property type="entry name" value="photo_cyt_PufC"/>
    <property type="match status" value="1"/>
</dbReference>
<feature type="signal peptide" evidence="12">
    <location>
        <begin position="1"/>
        <end position="21"/>
    </location>
</feature>
<evidence type="ECO:0000313" key="14">
    <source>
        <dbReference type="Proteomes" id="UP000029640"/>
    </source>
</evidence>
<feature type="binding site" description="axial binding residue" evidence="11">
    <location>
        <position position="145"/>
    </location>
    <ligand>
        <name>heme</name>
        <dbReference type="ChEBI" id="CHEBI:30413"/>
        <label>4</label>
    </ligand>
    <ligandPart>
        <name>Fe</name>
        <dbReference type="ChEBI" id="CHEBI:18248"/>
    </ligandPart>
</feature>
<evidence type="ECO:0000256" key="7">
    <source>
        <dbReference type="ARBA" id="ARBA00022982"/>
    </source>
</evidence>
<keyword evidence="6 9" id="KW-0479">Metal-binding</keyword>
<dbReference type="GO" id="GO:0019684">
    <property type="term" value="P:photosynthesis, light reaction"/>
    <property type="evidence" value="ECO:0007669"/>
    <property type="project" value="InterPro"/>
</dbReference>
<accession>A0A095VUS5</accession>
<feature type="binding site" description="covalent" evidence="10">
    <location>
        <position position="110"/>
    </location>
    <ligand>
        <name>heme</name>
        <dbReference type="ChEBI" id="CHEBI:30413"/>
        <label>1</label>
    </ligand>
</feature>
<dbReference type="STRING" id="1265313.HRUBRA_00152"/>
<dbReference type="OrthoDB" id="9813732at2"/>
<keyword evidence="5 9" id="KW-0349">Heme</keyword>
<dbReference type="HOGENOM" id="CLU_050380_0_0_6"/>
<evidence type="ECO:0000256" key="1">
    <source>
        <dbReference type="ARBA" id="ARBA00003196"/>
    </source>
</evidence>
<evidence type="ECO:0000256" key="12">
    <source>
        <dbReference type="SAM" id="SignalP"/>
    </source>
</evidence>
<dbReference type="InterPro" id="IPR036280">
    <property type="entry name" value="Multihaem_cyt_sf"/>
</dbReference>
<dbReference type="Pfam" id="PF02276">
    <property type="entry name" value="CytoC_RC"/>
    <property type="match status" value="1"/>
</dbReference>
<evidence type="ECO:0000256" key="2">
    <source>
        <dbReference type="ARBA" id="ARBA00015978"/>
    </source>
</evidence>
<feature type="binding site" description="covalent" evidence="10">
    <location>
        <position position="153"/>
    </location>
    <ligand>
        <name>heme</name>
        <dbReference type="ChEBI" id="CHEBI:30413"/>
        <label>2</label>
    </ligand>
</feature>
<dbReference type="InterPro" id="IPR003158">
    <property type="entry name" value="Photosyn_RC_cyt_c-su"/>
</dbReference>
<feature type="binding site" description="covalent" evidence="10">
    <location>
        <position position="156"/>
    </location>
    <ligand>
        <name>heme</name>
        <dbReference type="ChEBI" id="CHEBI:30413"/>
        <label>2</label>
    </ligand>
</feature>
<keyword evidence="12" id="KW-0732">Signal</keyword>
<evidence type="ECO:0000256" key="9">
    <source>
        <dbReference type="PIRNR" id="PIRNR000017"/>
    </source>
</evidence>
<dbReference type="Proteomes" id="UP000029640">
    <property type="component" value="Unassembled WGS sequence"/>
</dbReference>
<keyword evidence="9" id="KW-0674">Reaction center</keyword>
<keyword evidence="8 9" id="KW-0408">Iron</keyword>
<comment type="function">
    <text evidence="1 9">The reaction center of purple bacteria contains a tightly bound cytochrome molecule which re-reduces the photo oxidized primary electron donor.</text>
</comment>
<dbReference type="InterPro" id="IPR023119">
    <property type="entry name" value="Multihaem_cyt_PRC_cyt_su-like"/>
</dbReference>
<gene>
    <name evidence="13" type="ORF">HRUBRA_00152</name>
</gene>
<keyword evidence="7 9" id="KW-0249">Electron transport</keyword>
<feature type="binding site" description="axial binding residue" evidence="11">
    <location>
        <position position="252"/>
    </location>
    <ligand>
        <name>heme</name>
        <dbReference type="ChEBI" id="CHEBI:30413"/>
        <label>3</label>
    </ligand>
    <ligandPart>
        <name>Fe</name>
        <dbReference type="ChEBI" id="CHEBI:18248"/>
    </ligandPart>
</feature>
<feature type="binding site" description="axial binding residue" evidence="11">
    <location>
        <position position="94"/>
    </location>
    <ligand>
        <name>heme</name>
        <dbReference type="ChEBI" id="CHEBI:30413"/>
        <label>1</label>
    </ligand>
    <ligandPart>
        <name>Fe</name>
        <dbReference type="ChEBI" id="CHEBI:18248"/>
    </ligandPart>
</feature>
<dbReference type="GO" id="GO:0030077">
    <property type="term" value="C:plasma membrane light-harvesting complex"/>
    <property type="evidence" value="ECO:0007669"/>
    <property type="project" value="InterPro"/>
</dbReference>
<feature type="binding site" description="covalent" evidence="10">
    <location>
        <position position="107"/>
    </location>
    <ligand>
        <name>heme</name>
        <dbReference type="ChEBI" id="CHEBI:30413"/>
        <label>1</label>
    </ligand>
</feature>
<dbReference type="RefSeq" id="WP_052094599.1">
    <property type="nucleotide sequence ID" value="NZ_KN234767.1"/>
</dbReference>
<sequence>MNLLHTIRLPLVAVAAAATLAACNPPPHDTVQRGFRGTGMELVVDKAERAESVAANEAPDVIPQVPPGGPKASDLYENVEVLGDLTVGEFTRVMASITQWVAPEEGCNYCHVPGNFASEDVYTKKVARSMLAMTQRLNEDWGEKHVAPAGVTCYTCHRGQAVPQYVWSHDPGPETSDKFGNSGQNIPSPAVAYASLPYDPLTPFLEEDYPISLQGNTALPTGPNVGTKQAEWTYALMMHFSDSLNANCTFCHNSRAFSNWEQSPYQRVKAWHAIRMVRETNNGYIKPTGEWLPPHRLGSEGDVPKVSCMTCHQGAYKPMYGANMIDPFPSLARKSGVAVDMAEAAAAAKAERQGPVPAVGNMGGGE</sequence>
<name>A0A095VUS5_9GAMM</name>
<dbReference type="CDD" id="cd09224">
    <property type="entry name" value="CytoC_RC"/>
    <property type="match status" value="1"/>
</dbReference>
<dbReference type="eggNOG" id="ENOG502Z7SF">
    <property type="taxonomic scope" value="Bacteria"/>
</dbReference>
<feature type="binding site" description="axial binding residue" evidence="11">
    <location>
        <position position="312"/>
    </location>
    <ligand>
        <name>heme</name>
        <dbReference type="ChEBI" id="CHEBI:30413"/>
        <label>4</label>
    </ligand>
    <ligandPart>
        <name>Fe</name>
        <dbReference type="ChEBI" id="CHEBI:18248"/>
    </ligandPart>
</feature>
<keyword evidence="3 9" id="KW-0813">Transport</keyword>
<dbReference type="AlphaFoldDB" id="A0A095VUS5"/>
<evidence type="ECO:0000256" key="8">
    <source>
        <dbReference type="ARBA" id="ARBA00023004"/>
    </source>
</evidence>
<dbReference type="EMBL" id="AUVB01000007">
    <property type="protein sequence ID" value="KGE05207.1"/>
    <property type="molecule type" value="Genomic_DNA"/>
</dbReference>
<feature type="binding site" description="covalent" evidence="10">
    <location>
        <position position="308"/>
    </location>
    <ligand>
        <name>heme</name>
        <dbReference type="ChEBI" id="CHEBI:30413"/>
        <label>4</label>
    </ligand>
</feature>
<evidence type="ECO:0000256" key="4">
    <source>
        <dbReference type="ARBA" id="ARBA00022531"/>
    </source>
</evidence>
<dbReference type="SUPFAM" id="SSF48695">
    <property type="entry name" value="Multiheme cytochromes"/>
    <property type="match status" value="1"/>
</dbReference>
<comment type="PTM">
    <text evidence="9 10">Binds 4 heme groups per subunit.</text>
</comment>
<dbReference type="Gene3D" id="1.10.468.10">
    <property type="entry name" value="Photosynthetic Reaction Center, subunit C, domain 2"/>
    <property type="match status" value="2"/>
</dbReference>
<keyword evidence="14" id="KW-1185">Reference proteome</keyword>
<comment type="caution">
    <text evidence="13">The sequence shown here is derived from an EMBL/GenBank/DDBJ whole genome shotgun (WGS) entry which is preliminary data.</text>
</comment>
<feature type="binding site" description="axial binding residue" evidence="11">
    <location>
        <position position="111"/>
    </location>
    <ligand>
        <name>heme</name>
        <dbReference type="ChEBI" id="CHEBI:30413"/>
        <label>1</label>
    </ligand>
    <ligandPart>
        <name>Fe</name>
        <dbReference type="ChEBI" id="CHEBI:18248"/>
    </ligandPart>
</feature>
<dbReference type="GO" id="GO:0020037">
    <property type="term" value="F:heme binding"/>
    <property type="evidence" value="ECO:0007669"/>
    <property type="project" value="InterPro"/>
</dbReference>
<dbReference type="GO" id="GO:0009055">
    <property type="term" value="F:electron transfer activity"/>
    <property type="evidence" value="ECO:0007669"/>
    <property type="project" value="InterPro"/>
</dbReference>
<dbReference type="PIRSF" id="PIRSF000017">
    <property type="entry name" value="RC_cytochrome"/>
    <property type="match status" value="1"/>
</dbReference>
<dbReference type="PATRIC" id="fig|1265313.6.peg.152"/>
<feature type="binding site" description="axial binding residue" evidence="11">
    <location>
        <position position="130"/>
    </location>
    <ligand>
        <name>heme</name>
        <dbReference type="ChEBI" id="CHEBI:30413"/>
        <label>2</label>
    </ligand>
    <ligandPart>
        <name>Fe</name>
        <dbReference type="ChEBI" id="CHEBI:18248"/>
    </ligandPart>
</feature>
<feature type="binding site" description="axial binding residue" evidence="11">
    <location>
        <position position="157"/>
    </location>
    <ligand>
        <name>heme</name>
        <dbReference type="ChEBI" id="CHEBI:30413"/>
        <label>2</label>
    </ligand>
    <ligandPart>
        <name>Fe</name>
        <dbReference type="ChEBI" id="CHEBI:18248"/>
    </ligandPart>
</feature>
<dbReference type="GO" id="GO:0005506">
    <property type="term" value="F:iron ion binding"/>
    <property type="evidence" value="ECO:0007669"/>
    <property type="project" value="InterPro"/>
</dbReference>
<feature type="binding site" description="covalent" evidence="10">
    <location>
        <position position="311"/>
    </location>
    <ligand>
        <name>heme</name>
        <dbReference type="ChEBI" id="CHEBI:30413"/>
        <label>4</label>
    </ligand>
</feature>
<feature type="chain" id="PRO_5001919705" description="Photosynthetic reaction center cytochrome c subunit" evidence="12">
    <location>
        <begin position="22"/>
        <end position="366"/>
    </location>
</feature>
<keyword evidence="4 9" id="KW-0602">Photosynthesis</keyword>